<dbReference type="PANTHER" id="PTHR13220">
    <property type="entry name" value="TIMELESS INTERACTING-RELATED"/>
    <property type="match status" value="1"/>
</dbReference>
<dbReference type="GO" id="GO:0031298">
    <property type="term" value="C:replication fork protection complex"/>
    <property type="evidence" value="ECO:0007669"/>
    <property type="project" value="TreeGrafter"/>
</dbReference>
<keyword evidence="10" id="KW-1185">Reference proteome</keyword>
<dbReference type="GO" id="GO:0003677">
    <property type="term" value="F:DNA binding"/>
    <property type="evidence" value="ECO:0007669"/>
    <property type="project" value="TreeGrafter"/>
</dbReference>
<dbReference type="PANTHER" id="PTHR13220:SF11">
    <property type="entry name" value="TIMELESS-INTERACTING PROTEIN"/>
    <property type="match status" value="1"/>
</dbReference>
<feature type="region of interest" description="Disordered" evidence="7">
    <location>
        <begin position="1"/>
        <end position="33"/>
    </location>
</feature>
<proteinExistence type="inferred from homology"/>
<evidence type="ECO:0000259" key="8">
    <source>
        <dbReference type="Pfam" id="PF07962"/>
    </source>
</evidence>
<dbReference type="GO" id="GO:0006974">
    <property type="term" value="P:DNA damage response"/>
    <property type="evidence" value="ECO:0007669"/>
    <property type="project" value="UniProtKB-KW"/>
</dbReference>
<accession>A0A077ZGQ9</accession>
<dbReference type="GO" id="GO:0000076">
    <property type="term" value="P:DNA replication checkpoint signaling"/>
    <property type="evidence" value="ECO:0007669"/>
    <property type="project" value="UniProtKB-UniRule"/>
</dbReference>
<keyword evidence="4 6" id="KW-0539">Nucleus</keyword>
<reference evidence="9" key="1">
    <citation type="submission" date="2014-01" db="EMBL/GenBank/DDBJ databases">
        <authorList>
            <person name="Aslett M."/>
        </authorList>
    </citation>
    <scope>NUCLEOTIDE SEQUENCE</scope>
</reference>
<protein>
    <recommendedName>
        <fullName evidence="6">TIMELESS-interacting protein</fullName>
    </recommendedName>
</protein>
<comment type="similarity">
    <text evidence="2 6">Belongs to the CSM3 family.</text>
</comment>
<evidence type="ECO:0000256" key="1">
    <source>
        <dbReference type="ARBA" id="ARBA00004123"/>
    </source>
</evidence>
<dbReference type="STRING" id="36087.A0A077ZGQ9"/>
<dbReference type="OrthoDB" id="437078at2759"/>
<evidence type="ECO:0000256" key="7">
    <source>
        <dbReference type="SAM" id="MobiDB-lite"/>
    </source>
</evidence>
<reference evidence="9" key="2">
    <citation type="submission" date="2014-03" db="EMBL/GenBank/DDBJ databases">
        <title>The whipworm genome and dual-species transcriptomics of an intimate host-pathogen interaction.</title>
        <authorList>
            <person name="Foth B.J."/>
            <person name="Tsai I.J."/>
            <person name="Reid A.J."/>
            <person name="Bancroft A.J."/>
            <person name="Nichol S."/>
            <person name="Tracey A."/>
            <person name="Holroyd N."/>
            <person name="Cotton J.A."/>
            <person name="Stanley E.J."/>
            <person name="Zarowiecki M."/>
            <person name="Liu J.Z."/>
            <person name="Huckvale T."/>
            <person name="Cooper P.J."/>
            <person name="Grencis R.K."/>
            <person name="Berriman M."/>
        </authorList>
    </citation>
    <scope>NUCLEOTIDE SEQUENCE [LARGE SCALE GENOMIC DNA]</scope>
</reference>
<dbReference type="GO" id="GO:0031297">
    <property type="term" value="P:replication fork processing"/>
    <property type="evidence" value="ECO:0007669"/>
    <property type="project" value="UniProtKB-UniRule"/>
</dbReference>
<evidence type="ECO:0000313" key="9">
    <source>
        <dbReference type="EMBL" id="CDW59537.1"/>
    </source>
</evidence>
<evidence type="ECO:0000256" key="6">
    <source>
        <dbReference type="RuleBase" id="RU366049"/>
    </source>
</evidence>
<evidence type="ECO:0000256" key="4">
    <source>
        <dbReference type="ARBA" id="ARBA00023242"/>
    </source>
</evidence>
<feature type="compositionally biased region" description="Polar residues" evidence="7">
    <location>
        <begin position="196"/>
        <end position="220"/>
    </location>
</feature>
<sequence>MDETSFYGPQLDSPDEDNDSRDSLLPLDELSNAETGTVKLTDEEILRQLEPIHDPNSGLRKARSRKLFPKLDERRLTGTSGLPTLLSTHVSTSITGSEDMYVRLNAFMDVIELWGHHMFPCLKFDDLLYRLEVLGHKKAVKRYLEHMREGIFDKCSMSAQKTWSDVDDSRTALPDDYEENLDWSSSSIAPDKSKKMNASTMTLDSSGRSVQSSTQFTPEQIQRMEENRKRALERLIARQKSENNEKIAAPKRSDQQDEKQSPNASEDSFAEQSSRMLSENEFLAELGFSSEAG</sequence>
<dbReference type="Pfam" id="PF07962">
    <property type="entry name" value="Swi3"/>
    <property type="match status" value="1"/>
</dbReference>
<evidence type="ECO:0000256" key="5">
    <source>
        <dbReference type="ARBA" id="ARBA00023306"/>
    </source>
</evidence>
<name>A0A077ZGQ9_TRITR</name>
<evidence type="ECO:0000256" key="2">
    <source>
        <dbReference type="ARBA" id="ARBA00006075"/>
    </source>
</evidence>
<dbReference type="GO" id="GO:0043111">
    <property type="term" value="P:replication fork arrest"/>
    <property type="evidence" value="ECO:0007669"/>
    <property type="project" value="TreeGrafter"/>
</dbReference>
<comment type="function">
    <text evidence="6">Plays an important role in the control of DNA replication and the maintenance of replication fork stability.</text>
</comment>
<dbReference type="Proteomes" id="UP000030665">
    <property type="component" value="Unassembled WGS sequence"/>
</dbReference>
<feature type="compositionally biased region" description="Basic and acidic residues" evidence="7">
    <location>
        <begin position="251"/>
        <end position="260"/>
    </location>
</feature>
<evidence type="ECO:0000256" key="3">
    <source>
        <dbReference type="ARBA" id="ARBA00022763"/>
    </source>
</evidence>
<comment type="subcellular location">
    <subcellularLocation>
        <location evidence="1 6">Nucleus</location>
    </subcellularLocation>
</comment>
<feature type="region of interest" description="Disordered" evidence="7">
    <location>
        <begin position="237"/>
        <end position="293"/>
    </location>
</feature>
<keyword evidence="3 6" id="KW-0227">DNA damage</keyword>
<dbReference type="EMBL" id="HG806628">
    <property type="protein sequence ID" value="CDW59537.1"/>
    <property type="molecule type" value="Genomic_DNA"/>
</dbReference>
<gene>
    <name evidence="9" type="ORF">TTRE_0000787301</name>
</gene>
<dbReference type="AlphaFoldDB" id="A0A077ZGQ9"/>
<keyword evidence="5 6" id="KW-0131">Cell cycle</keyword>
<feature type="domain" description="Chromosome segregation in meiosis protein 3" evidence="8">
    <location>
        <begin position="70"/>
        <end position="150"/>
    </location>
</feature>
<feature type="compositionally biased region" description="Polar residues" evidence="7">
    <location>
        <begin position="261"/>
        <end position="277"/>
    </location>
</feature>
<evidence type="ECO:0000313" key="10">
    <source>
        <dbReference type="Proteomes" id="UP000030665"/>
    </source>
</evidence>
<dbReference type="InterPro" id="IPR012923">
    <property type="entry name" value="Csm3"/>
</dbReference>
<organism evidence="9 10">
    <name type="scientific">Trichuris trichiura</name>
    <name type="common">Whipworm</name>
    <name type="synonym">Trichocephalus trichiurus</name>
    <dbReference type="NCBI Taxonomy" id="36087"/>
    <lineage>
        <taxon>Eukaryota</taxon>
        <taxon>Metazoa</taxon>
        <taxon>Ecdysozoa</taxon>
        <taxon>Nematoda</taxon>
        <taxon>Enoplea</taxon>
        <taxon>Dorylaimia</taxon>
        <taxon>Trichinellida</taxon>
        <taxon>Trichuridae</taxon>
        <taxon>Trichuris</taxon>
    </lineage>
</organism>
<dbReference type="InterPro" id="IPR040038">
    <property type="entry name" value="TIPIN/Csm3/Swi3"/>
</dbReference>
<feature type="region of interest" description="Disordered" evidence="7">
    <location>
        <begin position="181"/>
        <end position="220"/>
    </location>
</feature>